<accession>A0ACB9SRW7</accession>
<gene>
    <name evidence="1" type="ORF">MML48_9g00002187</name>
</gene>
<organism evidence="1 2">
    <name type="scientific">Holotrichia oblita</name>
    <name type="common">Chafer beetle</name>
    <dbReference type="NCBI Taxonomy" id="644536"/>
    <lineage>
        <taxon>Eukaryota</taxon>
        <taxon>Metazoa</taxon>
        <taxon>Ecdysozoa</taxon>
        <taxon>Arthropoda</taxon>
        <taxon>Hexapoda</taxon>
        <taxon>Insecta</taxon>
        <taxon>Pterygota</taxon>
        <taxon>Neoptera</taxon>
        <taxon>Endopterygota</taxon>
        <taxon>Coleoptera</taxon>
        <taxon>Polyphaga</taxon>
        <taxon>Scarabaeiformia</taxon>
        <taxon>Scarabaeidae</taxon>
        <taxon>Melolonthinae</taxon>
        <taxon>Holotrichia</taxon>
    </lineage>
</organism>
<proteinExistence type="predicted"/>
<dbReference type="Proteomes" id="UP001056778">
    <property type="component" value="Chromosome 9"/>
</dbReference>
<evidence type="ECO:0000313" key="2">
    <source>
        <dbReference type="Proteomes" id="UP001056778"/>
    </source>
</evidence>
<name>A0ACB9SRW7_HOLOL</name>
<dbReference type="EMBL" id="CM043023">
    <property type="protein sequence ID" value="KAI4454880.1"/>
    <property type="molecule type" value="Genomic_DNA"/>
</dbReference>
<protein>
    <submittedName>
        <fullName evidence="1">Uncharacterized protein</fullName>
    </submittedName>
</protein>
<keyword evidence="2" id="KW-1185">Reference proteome</keyword>
<reference evidence="1" key="1">
    <citation type="submission" date="2022-04" db="EMBL/GenBank/DDBJ databases">
        <title>Chromosome-scale genome assembly of Holotrichia oblita Faldermann.</title>
        <authorList>
            <person name="Rongchong L."/>
        </authorList>
    </citation>
    <scope>NUCLEOTIDE SEQUENCE</scope>
    <source>
        <strain evidence="1">81SQS9</strain>
    </source>
</reference>
<sequence>MRTIRTSDYKNIFIVLVLICFVCVCYLVLQKRTQPPIKHITHRVSTPPESTENLELDSPYVPASEEPEDVDDNHEEDPPDFSLKDYPNFPAAFYEEGAKQPPSLNKTCAQFPSLEKILFNNLYWQTLNTHLGEYQLLGAYWDVRPKNKNAPTVRLLAMITPLKITENLYCQFWFKDKVVLSQKTYHYFLWREGWGGNNENNYKPYLINCKVPKEYMNKHPIAVSLVKNPCDKATNILKITVNIPKEKQNFAVCVKGLDFHNDISMKLIEWIELLKILDVQKIFFYELHVNEEVKKILKYYEEREGTIEMTPVTLPGHYPNEPYLQHMFLHQYRGKKRLYELISYNDCFLKHMYEYKYIVLLDVDEIIIPTTGNWTTLIKQITSDPNNAGKSSYNARNVYFFDDYITEDDYSTDIPPYMHMLQHIYRMKDVMGSGLYIKSFHNTDLVLALHNHYPFYCIEPCKNKEIDPTLAKLQHYRKTCVKEIKNCDKLKDTKVMDLTVWNYKKQLIDNVSALLDILSISR</sequence>
<comment type="caution">
    <text evidence="1">The sequence shown here is derived from an EMBL/GenBank/DDBJ whole genome shotgun (WGS) entry which is preliminary data.</text>
</comment>
<evidence type="ECO:0000313" key="1">
    <source>
        <dbReference type="EMBL" id="KAI4454880.1"/>
    </source>
</evidence>